<keyword evidence="2" id="KW-1185">Reference proteome</keyword>
<dbReference type="HOGENOM" id="CLU_1965906_0_0_10"/>
<name>D4INY9_9BACT</name>
<accession>D4INY9</accession>
<proteinExistence type="predicted"/>
<dbReference type="GeneID" id="92757583"/>
<dbReference type="PATRIC" id="fig|717959.3.peg.912"/>
<protein>
    <submittedName>
        <fullName evidence="1">Uncharacterized protein</fullName>
    </submittedName>
</protein>
<dbReference type="Proteomes" id="UP000008794">
    <property type="component" value="Chromosome"/>
</dbReference>
<dbReference type="AlphaFoldDB" id="D4INY9"/>
<dbReference type="KEGG" id="ash:AL1_24160"/>
<evidence type="ECO:0000313" key="2">
    <source>
        <dbReference type="Proteomes" id="UP000008794"/>
    </source>
</evidence>
<reference evidence="1 2" key="1">
    <citation type="submission" date="2010-03" db="EMBL/GenBank/DDBJ databases">
        <title>The genome sequence of Alistipes shahii WAL 8301.</title>
        <authorList>
            <consortium name="metaHIT consortium -- http://www.metahit.eu/"/>
            <person name="Pajon A."/>
            <person name="Turner K."/>
            <person name="Parkhill J."/>
        </authorList>
    </citation>
    <scope>NUCLEOTIDE SEQUENCE [LARGE SCALE GENOMIC DNA]</scope>
    <source>
        <strain evidence="1 2">WAL 8301</strain>
    </source>
</reference>
<evidence type="ECO:0000313" key="1">
    <source>
        <dbReference type="EMBL" id="CBK64651.1"/>
    </source>
</evidence>
<sequence>MEEQVKRLIRKSLHMRLQGMGRIDNIRTNEALIETWITAIVALGYADNDVEIAAKDINKIQSQILGEFSIEDTRAFVYLVRDRFPEEIAAFIRYVELKEKYTEDAITFAVLQELQDITEGDFYNSRF</sequence>
<dbReference type="EMBL" id="FP929032">
    <property type="protein sequence ID" value="CBK64651.1"/>
    <property type="molecule type" value="Genomic_DNA"/>
</dbReference>
<gene>
    <name evidence="1" type="ORF">AL1_24160</name>
</gene>
<dbReference type="RefSeq" id="WP_015547465.1">
    <property type="nucleotide sequence ID" value="NC_021030.1"/>
</dbReference>
<reference evidence="1 2" key="2">
    <citation type="submission" date="2010-03" db="EMBL/GenBank/DDBJ databases">
        <authorList>
            <person name="Pajon A."/>
        </authorList>
    </citation>
    <scope>NUCLEOTIDE SEQUENCE [LARGE SCALE GENOMIC DNA]</scope>
    <source>
        <strain evidence="1 2">WAL 8301</strain>
    </source>
</reference>
<organism evidence="1 2">
    <name type="scientific">Alistipes shahii WAL 8301</name>
    <dbReference type="NCBI Taxonomy" id="717959"/>
    <lineage>
        <taxon>Bacteria</taxon>
        <taxon>Pseudomonadati</taxon>
        <taxon>Bacteroidota</taxon>
        <taxon>Bacteroidia</taxon>
        <taxon>Bacteroidales</taxon>
        <taxon>Rikenellaceae</taxon>
        <taxon>Alistipes</taxon>
    </lineage>
</organism>